<protein>
    <submittedName>
        <fullName evidence="1">Uncharacterized protein</fullName>
    </submittedName>
</protein>
<organism evidence="1">
    <name type="scientific">Arundo donax</name>
    <name type="common">Giant reed</name>
    <name type="synonym">Donax arundinaceus</name>
    <dbReference type="NCBI Taxonomy" id="35708"/>
    <lineage>
        <taxon>Eukaryota</taxon>
        <taxon>Viridiplantae</taxon>
        <taxon>Streptophyta</taxon>
        <taxon>Embryophyta</taxon>
        <taxon>Tracheophyta</taxon>
        <taxon>Spermatophyta</taxon>
        <taxon>Magnoliopsida</taxon>
        <taxon>Liliopsida</taxon>
        <taxon>Poales</taxon>
        <taxon>Poaceae</taxon>
        <taxon>PACMAD clade</taxon>
        <taxon>Arundinoideae</taxon>
        <taxon>Arundineae</taxon>
        <taxon>Arundo</taxon>
    </lineage>
</organism>
<reference evidence="1" key="2">
    <citation type="journal article" date="2015" name="Data Brief">
        <title>Shoot transcriptome of the giant reed, Arundo donax.</title>
        <authorList>
            <person name="Barrero R.A."/>
            <person name="Guerrero F.D."/>
            <person name="Moolhuijzen P."/>
            <person name="Goolsby J.A."/>
            <person name="Tidwell J."/>
            <person name="Bellgard S.E."/>
            <person name="Bellgard M.I."/>
        </authorList>
    </citation>
    <scope>NUCLEOTIDE SEQUENCE</scope>
    <source>
        <tissue evidence="1">Shoot tissue taken approximately 20 cm above the soil surface</tissue>
    </source>
</reference>
<sequence length="58" mass="6822">MRELIMRAMHERSSMTQNIYHKQTCISCCFGSLNHIQHFAFVVTETRQAEPIPNIRSK</sequence>
<accession>A0A0A8ZC45</accession>
<dbReference type="EMBL" id="GBRH01262657">
    <property type="protein sequence ID" value="JAD35238.1"/>
    <property type="molecule type" value="Transcribed_RNA"/>
</dbReference>
<reference evidence="1" key="1">
    <citation type="submission" date="2014-09" db="EMBL/GenBank/DDBJ databases">
        <authorList>
            <person name="Magalhaes I.L.F."/>
            <person name="Oliveira U."/>
            <person name="Santos F.R."/>
            <person name="Vidigal T.H.D.A."/>
            <person name="Brescovit A.D."/>
            <person name="Santos A.J."/>
        </authorList>
    </citation>
    <scope>NUCLEOTIDE SEQUENCE</scope>
    <source>
        <tissue evidence="1">Shoot tissue taken approximately 20 cm above the soil surface</tissue>
    </source>
</reference>
<dbReference type="AlphaFoldDB" id="A0A0A8ZC45"/>
<name>A0A0A8ZC45_ARUDO</name>
<evidence type="ECO:0000313" key="1">
    <source>
        <dbReference type="EMBL" id="JAD35238.1"/>
    </source>
</evidence>
<proteinExistence type="predicted"/>